<feature type="region of interest" description="Disordered" evidence="5">
    <location>
        <begin position="37"/>
        <end position="56"/>
    </location>
</feature>
<keyword evidence="7" id="KW-1185">Reference proteome</keyword>
<evidence type="ECO:0000313" key="6">
    <source>
        <dbReference type="EMBL" id="PFX23208.1"/>
    </source>
</evidence>
<reference evidence="7" key="1">
    <citation type="journal article" date="2017" name="bioRxiv">
        <title>Comparative analysis of the genomes of Stylophora pistillata and Acropora digitifera provides evidence for extensive differences between species of corals.</title>
        <authorList>
            <person name="Voolstra C.R."/>
            <person name="Li Y."/>
            <person name="Liew Y.J."/>
            <person name="Baumgarten S."/>
            <person name="Zoccola D."/>
            <person name="Flot J.-F."/>
            <person name="Tambutte S."/>
            <person name="Allemand D."/>
            <person name="Aranda M."/>
        </authorList>
    </citation>
    <scope>NUCLEOTIDE SEQUENCE [LARGE SCALE GENOMIC DNA]</scope>
</reference>
<feature type="region of interest" description="Disordered" evidence="5">
    <location>
        <begin position="184"/>
        <end position="206"/>
    </location>
</feature>
<dbReference type="GO" id="GO:0005615">
    <property type="term" value="C:extracellular space"/>
    <property type="evidence" value="ECO:0007669"/>
    <property type="project" value="TreeGrafter"/>
</dbReference>
<proteinExistence type="inferred from homology"/>
<evidence type="ECO:0000256" key="3">
    <source>
        <dbReference type="ARBA" id="ARBA00022525"/>
    </source>
</evidence>
<sequence length="206" mass="23113">MILSGKKLALLMLLIVEMELLFCTIDASPWWRRRRRRRRSPPAITPPPPTPPPPPCNSCVPRLTIGGRAKKWVNAWQQSFRVYCPDASASFTYTCGSHGFITGIESDFNTITKDRRITVRCSHVKGYKYDNSDCENTGYKNVYEGLLNFRARPGYTVVGVVSQHSSRIVAGIFVSVNLKQARGGKNNGKLQTHKKQKKQIESSAGL</sequence>
<accession>A0A2B4S3S1</accession>
<dbReference type="GO" id="GO:0031012">
    <property type="term" value="C:extracellular matrix"/>
    <property type="evidence" value="ECO:0007669"/>
    <property type="project" value="TreeGrafter"/>
</dbReference>
<dbReference type="Pfam" id="PF14704">
    <property type="entry name" value="DERM"/>
    <property type="match status" value="1"/>
</dbReference>
<dbReference type="PANTHER" id="PTHR15040">
    <property type="entry name" value="DERMATOPONTIN-RELATED"/>
    <property type="match status" value="1"/>
</dbReference>
<comment type="similarity">
    <text evidence="2">Belongs to the dermatopontin family.</text>
</comment>
<dbReference type="Proteomes" id="UP000225706">
    <property type="component" value="Unassembled WGS sequence"/>
</dbReference>
<protein>
    <submittedName>
        <fullName evidence="6">Uncharacterized protein</fullName>
    </submittedName>
</protein>
<organism evidence="6 7">
    <name type="scientific">Stylophora pistillata</name>
    <name type="common">Smooth cauliflower coral</name>
    <dbReference type="NCBI Taxonomy" id="50429"/>
    <lineage>
        <taxon>Eukaryota</taxon>
        <taxon>Metazoa</taxon>
        <taxon>Cnidaria</taxon>
        <taxon>Anthozoa</taxon>
        <taxon>Hexacorallia</taxon>
        <taxon>Scleractinia</taxon>
        <taxon>Astrocoeniina</taxon>
        <taxon>Pocilloporidae</taxon>
        <taxon>Stylophora</taxon>
    </lineage>
</organism>
<dbReference type="PANTHER" id="PTHR15040:SF1">
    <property type="entry name" value="DERMATOPONTIN-LIKE ISOFORM X1"/>
    <property type="match status" value="1"/>
</dbReference>
<gene>
    <name evidence="6" type="ORF">AWC38_SpisGene12271</name>
</gene>
<dbReference type="InterPro" id="IPR026645">
    <property type="entry name" value="Dermatopontin"/>
</dbReference>
<keyword evidence="4" id="KW-1015">Disulfide bond</keyword>
<keyword evidence="3" id="KW-0964">Secreted</keyword>
<evidence type="ECO:0000313" key="7">
    <source>
        <dbReference type="Proteomes" id="UP000225706"/>
    </source>
</evidence>
<comment type="subcellular location">
    <subcellularLocation>
        <location evidence="1">Secreted</location>
    </subcellularLocation>
</comment>
<feature type="compositionally biased region" description="Pro residues" evidence="5">
    <location>
        <begin position="43"/>
        <end position="56"/>
    </location>
</feature>
<comment type="caution">
    <text evidence="6">The sequence shown here is derived from an EMBL/GenBank/DDBJ whole genome shotgun (WGS) entry which is preliminary data.</text>
</comment>
<evidence type="ECO:0000256" key="4">
    <source>
        <dbReference type="ARBA" id="ARBA00023157"/>
    </source>
</evidence>
<name>A0A2B4S3S1_STYPI</name>
<evidence type="ECO:0000256" key="1">
    <source>
        <dbReference type="ARBA" id="ARBA00004613"/>
    </source>
</evidence>
<dbReference type="GO" id="GO:0030199">
    <property type="term" value="P:collagen fibril organization"/>
    <property type="evidence" value="ECO:0007669"/>
    <property type="project" value="TreeGrafter"/>
</dbReference>
<evidence type="ECO:0000256" key="2">
    <source>
        <dbReference type="ARBA" id="ARBA00008712"/>
    </source>
</evidence>
<evidence type="ECO:0000256" key="5">
    <source>
        <dbReference type="SAM" id="MobiDB-lite"/>
    </source>
</evidence>
<dbReference type="EMBL" id="LSMT01000215">
    <property type="protein sequence ID" value="PFX23208.1"/>
    <property type="molecule type" value="Genomic_DNA"/>
</dbReference>
<dbReference type="AlphaFoldDB" id="A0A2B4S3S1"/>